<dbReference type="Proteomes" id="UP000752696">
    <property type="component" value="Unassembled WGS sequence"/>
</dbReference>
<name>A0A6V7H564_9HYME</name>
<feature type="non-terminal residue" evidence="1">
    <location>
        <position position="78"/>
    </location>
</feature>
<evidence type="ECO:0000313" key="2">
    <source>
        <dbReference type="Proteomes" id="UP000752696"/>
    </source>
</evidence>
<gene>
    <name evidence="1" type="ORF">MHI_LOCUS474073</name>
</gene>
<dbReference type="OrthoDB" id="1723750at2759"/>
<feature type="non-terminal residue" evidence="1">
    <location>
        <position position="1"/>
    </location>
</feature>
<accession>A0A6V7H564</accession>
<protein>
    <submittedName>
        <fullName evidence="1">Uncharacterized protein</fullName>
    </submittedName>
</protein>
<organism evidence="1 2">
    <name type="scientific">Heterotrigona itama</name>
    <dbReference type="NCBI Taxonomy" id="395501"/>
    <lineage>
        <taxon>Eukaryota</taxon>
        <taxon>Metazoa</taxon>
        <taxon>Ecdysozoa</taxon>
        <taxon>Arthropoda</taxon>
        <taxon>Hexapoda</taxon>
        <taxon>Insecta</taxon>
        <taxon>Pterygota</taxon>
        <taxon>Neoptera</taxon>
        <taxon>Endopterygota</taxon>
        <taxon>Hymenoptera</taxon>
        <taxon>Apocrita</taxon>
        <taxon>Aculeata</taxon>
        <taxon>Apoidea</taxon>
        <taxon>Anthophila</taxon>
        <taxon>Apidae</taxon>
        <taxon>Heterotrigona</taxon>
    </lineage>
</organism>
<dbReference type="EMBL" id="CAJDYZ010007648">
    <property type="protein sequence ID" value="CAD1474523.1"/>
    <property type="molecule type" value="Genomic_DNA"/>
</dbReference>
<comment type="caution">
    <text evidence="1">The sequence shown here is derived from an EMBL/GenBank/DDBJ whole genome shotgun (WGS) entry which is preliminary data.</text>
</comment>
<dbReference type="AlphaFoldDB" id="A0A6V7H564"/>
<evidence type="ECO:0000313" key="1">
    <source>
        <dbReference type="EMBL" id="CAD1474523.1"/>
    </source>
</evidence>
<reference evidence="1" key="1">
    <citation type="submission" date="2020-07" db="EMBL/GenBank/DDBJ databases">
        <authorList>
            <person name="Nazaruddin N."/>
        </authorList>
    </citation>
    <scope>NUCLEOTIDE SEQUENCE</scope>
</reference>
<keyword evidence="2" id="KW-1185">Reference proteome</keyword>
<sequence length="78" mass="8981">NIEVIKTVTIPNVLLNFDDRESVLKRCQFFCGDWGSFTKLLIASKSYYFGVGGGIKQFQNLIEEDGIFDVETVWKNRE</sequence>
<proteinExistence type="predicted"/>